<dbReference type="InterPro" id="IPR045860">
    <property type="entry name" value="Snake_toxin-like_sf"/>
</dbReference>
<keyword evidence="4 9" id="KW-0732">Signal</keyword>
<feature type="signal peptide" evidence="9">
    <location>
        <begin position="1"/>
        <end position="17"/>
    </location>
</feature>
<dbReference type="PANTHER" id="PTHR33562">
    <property type="entry name" value="ATILLA, ISOFORM B-RELATED-RELATED"/>
    <property type="match status" value="1"/>
</dbReference>
<sequence length="184" mass="21238">MLHQTLVLFFFFTTSLQVKPPFLCYQCEGAYDDYCADFYYHSVDLYGKYENCSGEDAQCFESVIDYLNLGTRYVQRGCYVPPPEGPKDYCETEQDRGERLSCSICGHFECNGHMINRENEDGKNLGTRYVQRGCYVPPPEGPKDYCETEQSRGERLSCSICGHFECNGHMINRENEDGKSNYFL</sequence>
<proteinExistence type="predicted"/>
<dbReference type="GO" id="GO:0032222">
    <property type="term" value="P:regulation of synaptic transmission, cholinergic"/>
    <property type="evidence" value="ECO:0007669"/>
    <property type="project" value="InterPro"/>
</dbReference>
<dbReference type="GO" id="GO:0098552">
    <property type="term" value="C:side of membrane"/>
    <property type="evidence" value="ECO:0007669"/>
    <property type="project" value="UniProtKB-KW"/>
</dbReference>
<dbReference type="InterPro" id="IPR050975">
    <property type="entry name" value="Sleep_regulator"/>
</dbReference>
<keyword evidence="8" id="KW-0449">Lipoprotein</keyword>
<reference evidence="10" key="1">
    <citation type="submission" date="2021-12" db="EMBL/GenBank/DDBJ databases">
        <authorList>
            <person name="King R."/>
        </authorList>
    </citation>
    <scope>NUCLEOTIDE SEQUENCE</scope>
</reference>
<comment type="subcellular location">
    <subcellularLocation>
        <location evidence="1">Membrane</location>
        <topology evidence="1">Lipid-anchor</topology>
        <topology evidence="1">GPI-anchor</topology>
    </subcellularLocation>
</comment>
<evidence type="ECO:0000256" key="9">
    <source>
        <dbReference type="SAM" id="SignalP"/>
    </source>
</evidence>
<evidence type="ECO:0000256" key="6">
    <source>
        <dbReference type="ARBA" id="ARBA00023136"/>
    </source>
</evidence>
<evidence type="ECO:0000256" key="2">
    <source>
        <dbReference type="ARBA" id="ARBA00022622"/>
    </source>
</evidence>
<keyword evidence="6" id="KW-0472">Membrane</keyword>
<dbReference type="Proteomes" id="UP001154078">
    <property type="component" value="Chromosome 9"/>
</dbReference>
<evidence type="ECO:0000256" key="5">
    <source>
        <dbReference type="ARBA" id="ARBA00022989"/>
    </source>
</evidence>
<organism evidence="10 11">
    <name type="scientific">Brassicogethes aeneus</name>
    <name type="common">Rape pollen beetle</name>
    <name type="synonym">Meligethes aeneus</name>
    <dbReference type="NCBI Taxonomy" id="1431903"/>
    <lineage>
        <taxon>Eukaryota</taxon>
        <taxon>Metazoa</taxon>
        <taxon>Ecdysozoa</taxon>
        <taxon>Arthropoda</taxon>
        <taxon>Hexapoda</taxon>
        <taxon>Insecta</taxon>
        <taxon>Pterygota</taxon>
        <taxon>Neoptera</taxon>
        <taxon>Endopterygota</taxon>
        <taxon>Coleoptera</taxon>
        <taxon>Polyphaga</taxon>
        <taxon>Cucujiformia</taxon>
        <taxon>Nitidulidae</taxon>
        <taxon>Meligethinae</taxon>
        <taxon>Brassicogethes</taxon>
    </lineage>
</organism>
<accession>A0A9P0FMP8</accession>
<evidence type="ECO:0000313" key="11">
    <source>
        <dbReference type="Proteomes" id="UP001154078"/>
    </source>
</evidence>
<dbReference type="Pfam" id="PF17064">
    <property type="entry name" value="QVR"/>
    <property type="match status" value="1"/>
</dbReference>
<evidence type="ECO:0000256" key="3">
    <source>
        <dbReference type="ARBA" id="ARBA00022692"/>
    </source>
</evidence>
<protein>
    <submittedName>
        <fullName evidence="10">Uncharacterized protein</fullName>
    </submittedName>
</protein>
<keyword evidence="3" id="KW-0812">Transmembrane</keyword>
<evidence type="ECO:0000256" key="8">
    <source>
        <dbReference type="ARBA" id="ARBA00023288"/>
    </source>
</evidence>
<evidence type="ECO:0000256" key="7">
    <source>
        <dbReference type="ARBA" id="ARBA00023180"/>
    </source>
</evidence>
<keyword evidence="7" id="KW-0325">Glycoprotein</keyword>
<dbReference type="GO" id="GO:0030431">
    <property type="term" value="P:sleep"/>
    <property type="evidence" value="ECO:0007669"/>
    <property type="project" value="InterPro"/>
</dbReference>
<dbReference type="InterPro" id="IPR031424">
    <property type="entry name" value="QVR-like"/>
</dbReference>
<dbReference type="AlphaFoldDB" id="A0A9P0FMP8"/>
<feature type="chain" id="PRO_5040462364" evidence="9">
    <location>
        <begin position="18"/>
        <end position="184"/>
    </location>
</feature>
<evidence type="ECO:0000256" key="1">
    <source>
        <dbReference type="ARBA" id="ARBA00004589"/>
    </source>
</evidence>
<gene>
    <name evidence="10" type="ORF">MELIAE_LOCUS12430</name>
</gene>
<dbReference type="EMBL" id="OV121140">
    <property type="protein sequence ID" value="CAH0563669.1"/>
    <property type="molecule type" value="Genomic_DNA"/>
</dbReference>
<evidence type="ECO:0000256" key="4">
    <source>
        <dbReference type="ARBA" id="ARBA00022729"/>
    </source>
</evidence>
<keyword evidence="5" id="KW-1133">Transmembrane helix</keyword>
<keyword evidence="2" id="KW-0336">GPI-anchor</keyword>
<name>A0A9P0FMP8_BRAAE</name>
<evidence type="ECO:0000313" key="10">
    <source>
        <dbReference type="EMBL" id="CAH0563669.1"/>
    </source>
</evidence>
<keyword evidence="11" id="KW-1185">Reference proteome</keyword>
<dbReference type="SUPFAM" id="SSF57302">
    <property type="entry name" value="Snake toxin-like"/>
    <property type="match status" value="1"/>
</dbReference>